<protein>
    <submittedName>
        <fullName evidence="2">Rhodanese domain-containing protein CG4456-like</fullName>
    </submittedName>
</protein>
<evidence type="ECO:0000313" key="3">
    <source>
        <dbReference type="Proteomes" id="UP000008144"/>
    </source>
</evidence>
<dbReference type="KEGG" id="cin:100180651"/>
<dbReference type="eggNOG" id="KOG1530">
    <property type="taxonomic scope" value="Eukaryota"/>
</dbReference>
<dbReference type="GeneID" id="100180651"/>
<proteinExistence type="predicted"/>
<gene>
    <name evidence="2" type="primary">LOC100180651</name>
</gene>
<dbReference type="OMA" id="ANYGIVK"/>
<dbReference type="EMBL" id="EAAA01000034">
    <property type="status" value="NOT_ANNOTATED_CDS"/>
    <property type="molecule type" value="Genomic_DNA"/>
</dbReference>
<dbReference type="Pfam" id="PF00581">
    <property type="entry name" value="Rhodanese"/>
    <property type="match status" value="1"/>
</dbReference>
<dbReference type="STRING" id="7719.ENSCINP00000034132"/>
<dbReference type="PROSITE" id="PS50206">
    <property type="entry name" value="RHODANESE_3"/>
    <property type="match status" value="1"/>
</dbReference>
<dbReference type="GeneTree" id="ENSGT00940000163155"/>
<dbReference type="AlphaFoldDB" id="A0A1W5B320"/>
<accession>H2XWU8</accession>
<dbReference type="Ensembl" id="ENSCINT00000030616.1">
    <property type="protein sequence ID" value="ENSCINP00000034132.1"/>
    <property type="gene ID" value="ENSCING00000018185.1"/>
</dbReference>
<evidence type="ECO:0000313" key="2">
    <source>
        <dbReference type="Ensembl" id="ENSCINP00000034132.1"/>
    </source>
</evidence>
<dbReference type="PANTHER" id="PTHR44086">
    <property type="entry name" value="THIOSULFATE SULFURTRANSFERASE RDL2, MITOCHONDRIAL-RELATED"/>
    <property type="match status" value="1"/>
</dbReference>
<dbReference type="SUPFAM" id="SSF52821">
    <property type="entry name" value="Rhodanese/Cell cycle control phosphatase"/>
    <property type="match status" value="1"/>
</dbReference>
<dbReference type="Proteomes" id="UP000008144">
    <property type="component" value="Chromosome 1"/>
</dbReference>
<dbReference type="Gene3D" id="3.40.250.10">
    <property type="entry name" value="Rhodanese-like domain"/>
    <property type="match status" value="1"/>
</dbReference>
<dbReference type="RefSeq" id="XP_018666900.1">
    <property type="nucleotide sequence ID" value="XM_018811355.2"/>
</dbReference>
<dbReference type="InterPro" id="IPR001763">
    <property type="entry name" value="Rhodanese-like_dom"/>
</dbReference>
<dbReference type="InterPro" id="IPR036873">
    <property type="entry name" value="Rhodanese-like_dom_sf"/>
</dbReference>
<reference evidence="2" key="4">
    <citation type="submission" date="2025-09" db="UniProtKB">
        <authorList>
            <consortium name="Ensembl"/>
        </authorList>
    </citation>
    <scope>IDENTIFICATION</scope>
</reference>
<dbReference type="InParanoid" id="A0A1W5B320"/>
<evidence type="ECO:0000259" key="1">
    <source>
        <dbReference type="PROSITE" id="PS50206"/>
    </source>
</evidence>
<name>A0A1W5B320_CIOIN</name>
<reference evidence="2" key="2">
    <citation type="journal article" date="2008" name="Genome Biol.">
        <title>Improved genome assembly and evidence-based global gene model set for the chordate Ciona intestinalis: new insight into intron and operon populations.</title>
        <authorList>
            <person name="Satou Y."/>
            <person name="Mineta K."/>
            <person name="Ogasawara M."/>
            <person name="Sasakura Y."/>
            <person name="Shoguchi E."/>
            <person name="Ueno K."/>
            <person name="Yamada L."/>
            <person name="Matsumoto J."/>
            <person name="Wasserscheid J."/>
            <person name="Dewar K."/>
            <person name="Wiley G.B."/>
            <person name="Macmil S.L."/>
            <person name="Roe B.A."/>
            <person name="Zeller R.W."/>
            <person name="Hastings K.E."/>
            <person name="Lemaire P."/>
            <person name="Lindquist E."/>
            <person name="Endo T."/>
            <person name="Hotta K."/>
            <person name="Inaba K."/>
        </authorList>
    </citation>
    <scope>NUCLEOTIDE SEQUENCE [LARGE SCALE GENOMIC DNA]</scope>
    <source>
        <strain evidence="2">wild type</strain>
    </source>
</reference>
<dbReference type="PANTHER" id="PTHR44086:SF10">
    <property type="entry name" value="THIOSULFATE SULFURTRANSFERASE_RHODANESE-LIKE DOMAIN-CONTAINING PROTEIN 3"/>
    <property type="match status" value="1"/>
</dbReference>
<organism evidence="2 3">
    <name type="scientific">Ciona intestinalis</name>
    <name type="common">Transparent sea squirt</name>
    <name type="synonym">Ascidia intestinalis</name>
    <dbReference type="NCBI Taxonomy" id="7719"/>
    <lineage>
        <taxon>Eukaryota</taxon>
        <taxon>Metazoa</taxon>
        <taxon>Chordata</taxon>
        <taxon>Tunicata</taxon>
        <taxon>Ascidiacea</taxon>
        <taxon>Phlebobranchia</taxon>
        <taxon>Cionidae</taxon>
        <taxon>Ciona</taxon>
    </lineage>
</organism>
<reference evidence="3" key="1">
    <citation type="journal article" date="2002" name="Science">
        <title>The draft genome of Ciona intestinalis: insights into chordate and vertebrate origins.</title>
        <authorList>
            <person name="Dehal P."/>
            <person name="Satou Y."/>
            <person name="Campbell R.K."/>
            <person name="Chapman J."/>
            <person name="Degnan B."/>
            <person name="De Tomaso A."/>
            <person name="Davidson B."/>
            <person name="Di Gregorio A."/>
            <person name="Gelpke M."/>
            <person name="Goodstein D.M."/>
            <person name="Harafuji N."/>
            <person name="Hastings K.E."/>
            <person name="Ho I."/>
            <person name="Hotta K."/>
            <person name="Huang W."/>
            <person name="Kawashima T."/>
            <person name="Lemaire P."/>
            <person name="Martinez D."/>
            <person name="Meinertzhagen I.A."/>
            <person name="Necula S."/>
            <person name="Nonaka M."/>
            <person name="Putnam N."/>
            <person name="Rash S."/>
            <person name="Saiga H."/>
            <person name="Satake M."/>
            <person name="Terry A."/>
            <person name="Yamada L."/>
            <person name="Wang H.G."/>
            <person name="Awazu S."/>
            <person name="Azumi K."/>
            <person name="Boore J."/>
            <person name="Branno M."/>
            <person name="Chin-Bow S."/>
            <person name="DeSantis R."/>
            <person name="Doyle S."/>
            <person name="Francino P."/>
            <person name="Keys D.N."/>
            <person name="Haga S."/>
            <person name="Hayashi H."/>
            <person name="Hino K."/>
            <person name="Imai K.S."/>
            <person name="Inaba K."/>
            <person name="Kano S."/>
            <person name="Kobayashi K."/>
            <person name="Kobayashi M."/>
            <person name="Lee B.I."/>
            <person name="Makabe K.W."/>
            <person name="Manohar C."/>
            <person name="Matassi G."/>
            <person name="Medina M."/>
            <person name="Mochizuki Y."/>
            <person name="Mount S."/>
            <person name="Morishita T."/>
            <person name="Miura S."/>
            <person name="Nakayama A."/>
            <person name="Nishizaka S."/>
            <person name="Nomoto H."/>
            <person name="Ohta F."/>
            <person name="Oishi K."/>
            <person name="Rigoutsos I."/>
            <person name="Sano M."/>
            <person name="Sasaki A."/>
            <person name="Sasakura Y."/>
            <person name="Shoguchi E."/>
            <person name="Shin-i T."/>
            <person name="Spagnuolo A."/>
            <person name="Stainier D."/>
            <person name="Suzuki M.M."/>
            <person name="Tassy O."/>
            <person name="Takatori N."/>
            <person name="Tokuoka M."/>
            <person name="Yagi K."/>
            <person name="Yoshizaki F."/>
            <person name="Wada S."/>
            <person name="Zhang C."/>
            <person name="Hyatt P.D."/>
            <person name="Larimer F."/>
            <person name="Detter C."/>
            <person name="Doggett N."/>
            <person name="Glavina T."/>
            <person name="Hawkins T."/>
            <person name="Richardson P."/>
            <person name="Lucas S."/>
            <person name="Kohara Y."/>
            <person name="Levine M."/>
            <person name="Satoh N."/>
            <person name="Rokhsar D.S."/>
        </authorList>
    </citation>
    <scope>NUCLEOTIDE SEQUENCE [LARGE SCALE GENOMIC DNA]</scope>
</reference>
<dbReference type="OrthoDB" id="566238at2759"/>
<reference evidence="2" key="3">
    <citation type="submission" date="2025-08" db="UniProtKB">
        <authorList>
            <consortium name="Ensembl"/>
        </authorList>
    </citation>
    <scope>IDENTIFICATION</scope>
</reference>
<sequence>MAHQGAPLPVLDDSQKISVGELKDLLAKSDPLVVDVRNPSEIEASGSIGSKKNINIPITDLDKELSLSNDEFKAKYGLDKPQGDGSDVIFHCMKGGRGSRAVVVAEKHGMKKARNLEGGYGLWSSQ</sequence>
<dbReference type="FunCoup" id="A0A1W5B320">
    <property type="interactions" value="4"/>
</dbReference>
<keyword evidence="3" id="KW-1185">Reference proteome</keyword>
<accession>A0A1W5B320</accession>
<dbReference type="SMART" id="SM00450">
    <property type="entry name" value="RHOD"/>
    <property type="match status" value="1"/>
</dbReference>
<feature type="domain" description="Rhodanese" evidence="1">
    <location>
        <begin position="27"/>
        <end position="125"/>
    </location>
</feature>